<keyword evidence="3" id="KW-1185">Reference proteome</keyword>
<dbReference type="EMBL" id="NHZQ01000138">
    <property type="protein sequence ID" value="PSK50415.1"/>
    <property type="molecule type" value="Genomic_DNA"/>
</dbReference>
<dbReference type="AlphaFoldDB" id="A0A2P7ZQD4"/>
<evidence type="ECO:0000313" key="3">
    <source>
        <dbReference type="Proteomes" id="UP000243723"/>
    </source>
</evidence>
<evidence type="ECO:0000256" key="1">
    <source>
        <dbReference type="SAM" id="MobiDB-lite"/>
    </source>
</evidence>
<name>A0A2P7ZQD4_9PEZI</name>
<gene>
    <name evidence="2" type="ORF">B9Z65_359</name>
</gene>
<organism evidence="2 3">
    <name type="scientific">Elsinoe australis</name>
    <dbReference type="NCBI Taxonomy" id="40998"/>
    <lineage>
        <taxon>Eukaryota</taxon>
        <taxon>Fungi</taxon>
        <taxon>Dikarya</taxon>
        <taxon>Ascomycota</taxon>
        <taxon>Pezizomycotina</taxon>
        <taxon>Dothideomycetes</taxon>
        <taxon>Dothideomycetidae</taxon>
        <taxon>Myriangiales</taxon>
        <taxon>Elsinoaceae</taxon>
        <taxon>Elsinoe</taxon>
    </lineage>
</organism>
<reference evidence="2 3" key="1">
    <citation type="submission" date="2017-05" db="EMBL/GenBank/DDBJ databases">
        <title>Draft genome sequence of Elsinoe australis.</title>
        <authorList>
            <person name="Cheng Q."/>
        </authorList>
    </citation>
    <scope>NUCLEOTIDE SEQUENCE [LARGE SCALE GENOMIC DNA]</scope>
    <source>
        <strain evidence="2 3">NL1</strain>
    </source>
</reference>
<dbReference type="Proteomes" id="UP000243723">
    <property type="component" value="Unassembled WGS sequence"/>
</dbReference>
<feature type="compositionally biased region" description="Low complexity" evidence="1">
    <location>
        <begin position="52"/>
        <end position="68"/>
    </location>
</feature>
<sequence>MARKASTTKPKTNRKATTTQNGIRKKGSSTSKRGVAKSTSSTASRPRRRARSAQTNPPSTPTRRVVTTANGDDLDWRVIDTHATEENWNSGVPLSRATFPGVSMREISPNAIVIDIGDWISVKYRETQAKKKQPTTAYEFANVRAMRLMGSGRGQSRAVLLCVSWGYPIKGASNRPRTRGLFQIRPTAQPGVDLSDEDLVASDHLDIIHLEEVADMVHEPSHTTYQSDPFIEVIDTQDVAKWRDEDDHDVRLCTSIWMSDAMAGTRRTFHQGLIKSEDPPNAVIGRIYRTNDPTAAYQLGAPSRMPR</sequence>
<feature type="region of interest" description="Disordered" evidence="1">
    <location>
        <begin position="1"/>
        <end position="71"/>
    </location>
</feature>
<proteinExistence type="predicted"/>
<dbReference type="OrthoDB" id="3941807at2759"/>
<protein>
    <submittedName>
        <fullName evidence="2">Uncharacterized protein</fullName>
    </submittedName>
</protein>
<evidence type="ECO:0000313" key="2">
    <source>
        <dbReference type="EMBL" id="PSK50415.1"/>
    </source>
</evidence>
<comment type="caution">
    <text evidence="2">The sequence shown here is derived from an EMBL/GenBank/DDBJ whole genome shotgun (WGS) entry which is preliminary data.</text>
</comment>
<accession>A0A2P7ZQD4</accession>
<feature type="compositionally biased region" description="Polar residues" evidence="1">
    <location>
        <begin position="1"/>
        <end position="32"/>
    </location>
</feature>